<sequence length="117" mass="13045">MTRTESTSGPKATKTGKSFKRTERHKTSSPNKSTGEEKAVLKYITVPGDGGGAFFTFMLYTTKETNELDLAFSKQATSDENINDLLDGRENILGVYTLRKPDGTYLKRTGYRGQQYC</sequence>
<evidence type="ECO:0000313" key="2">
    <source>
        <dbReference type="EMBL" id="EJK55152.1"/>
    </source>
</evidence>
<evidence type="ECO:0000256" key="1">
    <source>
        <dbReference type="SAM" id="MobiDB-lite"/>
    </source>
</evidence>
<comment type="caution">
    <text evidence="2">The sequence shown here is derived from an EMBL/GenBank/DDBJ whole genome shotgun (WGS) entry which is preliminary data.</text>
</comment>
<accession>K0S8S4</accession>
<keyword evidence="3" id="KW-1185">Reference proteome</keyword>
<dbReference type="Proteomes" id="UP000266841">
    <property type="component" value="Unassembled WGS sequence"/>
</dbReference>
<gene>
    <name evidence="2" type="ORF">THAOC_25144</name>
</gene>
<feature type="region of interest" description="Disordered" evidence="1">
    <location>
        <begin position="1"/>
        <end position="37"/>
    </location>
</feature>
<organism evidence="2 3">
    <name type="scientific">Thalassiosira oceanica</name>
    <name type="common">Marine diatom</name>
    <dbReference type="NCBI Taxonomy" id="159749"/>
    <lineage>
        <taxon>Eukaryota</taxon>
        <taxon>Sar</taxon>
        <taxon>Stramenopiles</taxon>
        <taxon>Ochrophyta</taxon>
        <taxon>Bacillariophyta</taxon>
        <taxon>Coscinodiscophyceae</taxon>
        <taxon>Thalassiosirophycidae</taxon>
        <taxon>Thalassiosirales</taxon>
        <taxon>Thalassiosiraceae</taxon>
        <taxon>Thalassiosira</taxon>
    </lineage>
</organism>
<protein>
    <submittedName>
        <fullName evidence="2">Uncharacterized protein</fullName>
    </submittedName>
</protein>
<evidence type="ECO:0000313" key="3">
    <source>
        <dbReference type="Proteomes" id="UP000266841"/>
    </source>
</evidence>
<reference evidence="2 3" key="1">
    <citation type="journal article" date="2012" name="Genome Biol.">
        <title>Genome and low-iron response of an oceanic diatom adapted to chronic iron limitation.</title>
        <authorList>
            <person name="Lommer M."/>
            <person name="Specht M."/>
            <person name="Roy A.S."/>
            <person name="Kraemer L."/>
            <person name="Andreson R."/>
            <person name="Gutowska M.A."/>
            <person name="Wolf J."/>
            <person name="Bergner S.V."/>
            <person name="Schilhabel M.B."/>
            <person name="Klostermeier U.C."/>
            <person name="Beiko R.G."/>
            <person name="Rosenstiel P."/>
            <person name="Hippler M."/>
            <person name="Laroche J."/>
        </authorList>
    </citation>
    <scope>NUCLEOTIDE SEQUENCE [LARGE SCALE GENOMIC DNA]</scope>
    <source>
        <strain evidence="2 3">CCMP1005</strain>
    </source>
</reference>
<name>K0S8S4_THAOC</name>
<dbReference type="AlphaFoldDB" id="K0S8S4"/>
<dbReference type="EMBL" id="AGNL01034637">
    <property type="protein sequence ID" value="EJK55152.1"/>
    <property type="molecule type" value="Genomic_DNA"/>
</dbReference>
<feature type="compositionally biased region" description="Polar residues" evidence="1">
    <location>
        <begin position="1"/>
        <end position="10"/>
    </location>
</feature>
<proteinExistence type="predicted"/>